<reference evidence="1" key="1">
    <citation type="submission" date="2023-10" db="EMBL/GenBank/DDBJ databases">
        <authorList>
            <person name="Rodriguez Cubillos JULIANA M."/>
            <person name="De Vega J."/>
        </authorList>
    </citation>
    <scope>NUCLEOTIDE SEQUENCE</scope>
</reference>
<name>A0ACB0KUP8_TRIPR</name>
<proteinExistence type="predicted"/>
<dbReference type="Proteomes" id="UP001177021">
    <property type="component" value="Unassembled WGS sequence"/>
</dbReference>
<dbReference type="EMBL" id="CASHSV030000311">
    <property type="protein sequence ID" value="CAJ2658982.1"/>
    <property type="molecule type" value="Genomic_DNA"/>
</dbReference>
<sequence length="186" mass="21860">MRERHMWKINTIGDALMCGPHANLEWLIDRMVEAHDPLDPTANITIKWDVMSWAAYGYQHARWTTVYSAAVKPFLTTRVFIHSTHTTCHGSPLSLQYSYPASFHFLHLRAMDHTTFLILLQEKDEDKREMNTSQILKSNVAGSKWEECSVTKYELKFKTSYRSKVFFQGYVIEQCIFLHITKEYYV</sequence>
<evidence type="ECO:0000313" key="1">
    <source>
        <dbReference type="EMBL" id="CAJ2658982.1"/>
    </source>
</evidence>
<organism evidence="1 2">
    <name type="scientific">Trifolium pratense</name>
    <name type="common">Red clover</name>
    <dbReference type="NCBI Taxonomy" id="57577"/>
    <lineage>
        <taxon>Eukaryota</taxon>
        <taxon>Viridiplantae</taxon>
        <taxon>Streptophyta</taxon>
        <taxon>Embryophyta</taxon>
        <taxon>Tracheophyta</taxon>
        <taxon>Spermatophyta</taxon>
        <taxon>Magnoliopsida</taxon>
        <taxon>eudicotyledons</taxon>
        <taxon>Gunneridae</taxon>
        <taxon>Pentapetalae</taxon>
        <taxon>rosids</taxon>
        <taxon>fabids</taxon>
        <taxon>Fabales</taxon>
        <taxon>Fabaceae</taxon>
        <taxon>Papilionoideae</taxon>
        <taxon>50 kb inversion clade</taxon>
        <taxon>NPAAA clade</taxon>
        <taxon>Hologalegina</taxon>
        <taxon>IRL clade</taxon>
        <taxon>Trifolieae</taxon>
        <taxon>Trifolium</taxon>
    </lineage>
</organism>
<keyword evidence="2" id="KW-1185">Reference proteome</keyword>
<evidence type="ECO:0000313" key="2">
    <source>
        <dbReference type="Proteomes" id="UP001177021"/>
    </source>
</evidence>
<comment type="caution">
    <text evidence="1">The sequence shown here is derived from an EMBL/GenBank/DDBJ whole genome shotgun (WGS) entry which is preliminary data.</text>
</comment>
<accession>A0ACB0KUP8</accession>
<protein>
    <submittedName>
        <fullName evidence="1">Uncharacterized protein</fullName>
    </submittedName>
</protein>
<gene>
    <name evidence="1" type="ORF">MILVUS5_LOCUS25264</name>
</gene>